<reference evidence="2" key="1">
    <citation type="submission" date="2023-06" db="EMBL/GenBank/DDBJ databases">
        <title>Genome-scale phylogeny and comparative genomics of the fungal order Sordariales.</title>
        <authorList>
            <consortium name="Lawrence Berkeley National Laboratory"/>
            <person name="Hensen N."/>
            <person name="Bonometti L."/>
            <person name="Westerberg I."/>
            <person name="Brannstrom I.O."/>
            <person name="Guillou S."/>
            <person name="Cros-Aarteil S."/>
            <person name="Calhoun S."/>
            <person name="Haridas S."/>
            <person name="Kuo A."/>
            <person name="Mondo S."/>
            <person name="Pangilinan J."/>
            <person name="Riley R."/>
            <person name="LaButti K."/>
            <person name="Andreopoulos B."/>
            <person name="Lipzen A."/>
            <person name="Chen C."/>
            <person name="Yanf M."/>
            <person name="Daum C."/>
            <person name="Ng V."/>
            <person name="Clum A."/>
            <person name="Steindorff A."/>
            <person name="Ohm R."/>
            <person name="Martin F."/>
            <person name="Silar P."/>
            <person name="Natvig D."/>
            <person name="Lalanne C."/>
            <person name="Gautier V."/>
            <person name="Ament-velasquez S.L."/>
            <person name="Kruys A."/>
            <person name="Hutchinson M.I."/>
            <person name="Powell A.J."/>
            <person name="Barry K."/>
            <person name="Miller A.N."/>
            <person name="Grigoriev I.V."/>
            <person name="Debuchy R."/>
            <person name="Gladieux P."/>
            <person name="Thoren M.H."/>
            <person name="Johannesson H."/>
        </authorList>
    </citation>
    <scope>NUCLEOTIDE SEQUENCE</scope>
    <source>
        <strain evidence="2">SMH3391-2</strain>
    </source>
</reference>
<evidence type="ECO:0000313" key="2">
    <source>
        <dbReference type="EMBL" id="KAK0630702.1"/>
    </source>
</evidence>
<feature type="region of interest" description="Disordered" evidence="1">
    <location>
        <begin position="19"/>
        <end position="71"/>
    </location>
</feature>
<name>A0AA39XC31_9PEZI</name>
<accession>A0AA39XC31</accession>
<protein>
    <submittedName>
        <fullName evidence="2">Uncharacterized protein</fullName>
    </submittedName>
</protein>
<gene>
    <name evidence="2" type="ORF">B0T17DRAFT_507147</name>
</gene>
<dbReference type="Proteomes" id="UP001174934">
    <property type="component" value="Unassembled WGS sequence"/>
</dbReference>
<keyword evidence="3" id="KW-1185">Reference proteome</keyword>
<proteinExistence type="predicted"/>
<evidence type="ECO:0000256" key="1">
    <source>
        <dbReference type="SAM" id="MobiDB-lite"/>
    </source>
</evidence>
<dbReference type="EMBL" id="JAULSR010000002">
    <property type="protein sequence ID" value="KAK0630702.1"/>
    <property type="molecule type" value="Genomic_DNA"/>
</dbReference>
<comment type="caution">
    <text evidence="2">The sequence shown here is derived from an EMBL/GenBank/DDBJ whole genome shotgun (WGS) entry which is preliminary data.</text>
</comment>
<dbReference type="AlphaFoldDB" id="A0AA39XC31"/>
<organism evidence="2 3">
    <name type="scientific">Bombardia bombarda</name>
    <dbReference type="NCBI Taxonomy" id="252184"/>
    <lineage>
        <taxon>Eukaryota</taxon>
        <taxon>Fungi</taxon>
        <taxon>Dikarya</taxon>
        <taxon>Ascomycota</taxon>
        <taxon>Pezizomycotina</taxon>
        <taxon>Sordariomycetes</taxon>
        <taxon>Sordariomycetidae</taxon>
        <taxon>Sordariales</taxon>
        <taxon>Lasiosphaeriaceae</taxon>
        <taxon>Bombardia</taxon>
    </lineage>
</organism>
<evidence type="ECO:0000313" key="3">
    <source>
        <dbReference type="Proteomes" id="UP001174934"/>
    </source>
</evidence>
<sequence length="231" mass="25013">MTAGKYGDDRRQVQATVLEDVTTLGKEQRVDKSSKKSSPSKVNGPVAEGDFQRLKGQGSEGTGHQEHPPQDTCLSSLLVRLRLRSYCSPDGSTAVVGGCRKARIRSNAAWPTRCPASTPSTTVCCVRVSVCAVDIGCYRLSVLGRASWKTRAVVEATCLTEAGLDYIRAPAVSATDLLFRRGDLPGSKQQSGQCCWDPWDASPATKCSFSQIWHLASGIFLPLRMEVLEFS</sequence>